<proteinExistence type="predicted"/>
<accession>A0A1E8FBJ9</accession>
<dbReference type="GO" id="GO:0046464">
    <property type="term" value="P:acylglycerol catabolic process"/>
    <property type="evidence" value="ECO:0007669"/>
    <property type="project" value="TreeGrafter"/>
</dbReference>
<dbReference type="STRING" id="1856405.BFC17_03310"/>
<reference evidence="2 3" key="1">
    <citation type="submission" date="2016-09" db="EMBL/GenBank/DDBJ databases">
        <title>Alteromonas lipolytica, a new species isolated from sea water.</title>
        <authorList>
            <person name="Wu Y.-H."/>
            <person name="Cheng H."/>
            <person name="Xu X.-W."/>
        </authorList>
    </citation>
    <scope>NUCLEOTIDE SEQUENCE [LARGE SCALE GENOMIC DNA]</scope>
    <source>
        <strain evidence="2 3">JW12</strain>
    </source>
</reference>
<dbReference type="SUPFAM" id="SSF53474">
    <property type="entry name" value="alpha/beta-Hydrolases"/>
    <property type="match status" value="1"/>
</dbReference>
<dbReference type="InterPro" id="IPR050266">
    <property type="entry name" value="AB_hydrolase_sf"/>
</dbReference>
<dbReference type="InterPro" id="IPR029058">
    <property type="entry name" value="AB_hydrolase_fold"/>
</dbReference>
<feature type="domain" description="AB hydrolase-1" evidence="1">
    <location>
        <begin position="26"/>
        <end position="123"/>
    </location>
</feature>
<dbReference type="PANTHER" id="PTHR43798">
    <property type="entry name" value="MONOACYLGLYCEROL LIPASE"/>
    <property type="match status" value="1"/>
</dbReference>
<gene>
    <name evidence="2" type="ORF">BFC17_03310</name>
</gene>
<protein>
    <recommendedName>
        <fullName evidence="1">AB hydrolase-1 domain-containing protein</fullName>
    </recommendedName>
</protein>
<sequence>MEVIMRKCYLDLPEGQLHYRIAGTGKPLFLLHQSPMSGVEWDDIIPLLSDTFTVVAPDMAGHGQSYEPESMSMDVITDATVKLIDALGFDKVFLAGNHSGGALASSVATKYPERVEKLVISCEMLITKAQIEGFLTAIKSKPLSRDIPMDTEGKFIAEAWLRYAALAPTAPLEVRYKPFINGQLARLRKYDIHEMIMNWMASEQWPEQIGCPTLVFSAEHDLFYSEELLATGPERIKDCQTAVVTDGGAMCTFEQPAQVARILRDFFSA</sequence>
<dbReference type="PANTHER" id="PTHR43798:SF33">
    <property type="entry name" value="HYDROLASE, PUTATIVE (AFU_ORTHOLOGUE AFUA_2G14860)-RELATED"/>
    <property type="match status" value="1"/>
</dbReference>
<organism evidence="2 3">
    <name type="scientific">Alteromonas lipolytica</name>
    <dbReference type="NCBI Taxonomy" id="1856405"/>
    <lineage>
        <taxon>Bacteria</taxon>
        <taxon>Pseudomonadati</taxon>
        <taxon>Pseudomonadota</taxon>
        <taxon>Gammaproteobacteria</taxon>
        <taxon>Alteromonadales</taxon>
        <taxon>Alteromonadaceae</taxon>
        <taxon>Alteromonas/Salinimonas group</taxon>
        <taxon>Alteromonas</taxon>
    </lineage>
</organism>
<evidence type="ECO:0000313" key="3">
    <source>
        <dbReference type="Proteomes" id="UP000176037"/>
    </source>
</evidence>
<dbReference type="InterPro" id="IPR000073">
    <property type="entry name" value="AB_hydrolase_1"/>
</dbReference>
<comment type="caution">
    <text evidence="2">The sequence shown here is derived from an EMBL/GenBank/DDBJ whole genome shotgun (WGS) entry which is preliminary data.</text>
</comment>
<evidence type="ECO:0000313" key="2">
    <source>
        <dbReference type="EMBL" id="OFI33302.1"/>
    </source>
</evidence>
<dbReference type="EMBL" id="MJIC01000015">
    <property type="protein sequence ID" value="OFI33302.1"/>
    <property type="molecule type" value="Genomic_DNA"/>
</dbReference>
<evidence type="ECO:0000259" key="1">
    <source>
        <dbReference type="Pfam" id="PF00561"/>
    </source>
</evidence>
<dbReference type="Gene3D" id="3.40.50.1820">
    <property type="entry name" value="alpha/beta hydrolase"/>
    <property type="match status" value="1"/>
</dbReference>
<dbReference type="Pfam" id="PF00561">
    <property type="entry name" value="Abhydrolase_1"/>
    <property type="match status" value="1"/>
</dbReference>
<dbReference type="OrthoDB" id="5296151at2"/>
<name>A0A1E8FBJ9_9ALTE</name>
<dbReference type="PRINTS" id="PR00111">
    <property type="entry name" value="ABHYDROLASE"/>
</dbReference>
<dbReference type="GO" id="GO:0047372">
    <property type="term" value="F:monoacylglycerol lipase activity"/>
    <property type="evidence" value="ECO:0007669"/>
    <property type="project" value="TreeGrafter"/>
</dbReference>
<keyword evidence="3" id="KW-1185">Reference proteome</keyword>
<dbReference type="GO" id="GO:0016020">
    <property type="term" value="C:membrane"/>
    <property type="evidence" value="ECO:0007669"/>
    <property type="project" value="TreeGrafter"/>
</dbReference>
<dbReference type="Proteomes" id="UP000176037">
    <property type="component" value="Unassembled WGS sequence"/>
</dbReference>
<dbReference type="AlphaFoldDB" id="A0A1E8FBJ9"/>